<dbReference type="PANTHER" id="PTHR30476">
    <property type="entry name" value="UPF0234 PROTEIN YAJQ"/>
    <property type="match status" value="1"/>
</dbReference>
<comment type="similarity">
    <text evidence="2 3">Belongs to the YajQ family.</text>
</comment>
<dbReference type="NCBIfam" id="NF003819">
    <property type="entry name" value="PRK05412.1"/>
    <property type="match status" value="1"/>
</dbReference>
<dbReference type="AlphaFoldDB" id="A0A1H4I7R4"/>
<dbReference type="Pfam" id="PF04461">
    <property type="entry name" value="YajQ"/>
    <property type="match status" value="1"/>
</dbReference>
<dbReference type="Gene3D" id="3.30.70.990">
    <property type="entry name" value="YajQ-like, domain 2"/>
    <property type="match status" value="1"/>
</dbReference>
<evidence type="ECO:0000256" key="1">
    <source>
        <dbReference type="ARBA" id="ARBA00022741"/>
    </source>
</evidence>
<keyword evidence="1 3" id="KW-0547">Nucleotide-binding</keyword>
<proteinExistence type="inferred from homology"/>
<dbReference type="FunFam" id="3.30.70.860:FF:000004">
    <property type="entry name" value="UPF0234 protein AWC22_11905"/>
    <property type="match status" value="1"/>
</dbReference>
<dbReference type="InterPro" id="IPR007551">
    <property type="entry name" value="YajQ/Smlt4090-like"/>
</dbReference>
<evidence type="ECO:0000313" key="4">
    <source>
        <dbReference type="EMBL" id="SEB29806.1"/>
    </source>
</evidence>
<organism evidence="4 5">
    <name type="scientific">Amycolatopsis tolypomycina</name>
    <dbReference type="NCBI Taxonomy" id="208445"/>
    <lineage>
        <taxon>Bacteria</taxon>
        <taxon>Bacillati</taxon>
        <taxon>Actinomycetota</taxon>
        <taxon>Actinomycetes</taxon>
        <taxon>Pseudonocardiales</taxon>
        <taxon>Pseudonocardiaceae</taxon>
        <taxon>Amycolatopsis</taxon>
    </lineage>
</organism>
<dbReference type="PANTHER" id="PTHR30476:SF0">
    <property type="entry name" value="UPF0234 PROTEIN YAJQ"/>
    <property type="match status" value="1"/>
</dbReference>
<dbReference type="Proteomes" id="UP000199622">
    <property type="component" value="Unassembled WGS sequence"/>
</dbReference>
<dbReference type="Gene3D" id="3.30.70.860">
    <property type="match status" value="1"/>
</dbReference>
<gene>
    <name evidence="4" type="ORF">SAMN04489727_0217</name>
</gene>
<dbReference type="InterPro" id="IPR035570">
    <property type="entry name" value="UPF0234_N"/>
</dbReference>
<keyword evidence="5" id="KW-1185">Reference proteome</keyword>
<dbReference type="OrthoDB" id="9801447at2"/>
<protein>
    <recommendedName>
        <fullName evidence="3">Nucleotide-binding protein SAMN04489727_0217</fullName>
    </recommendedName>
</protein>
<evidence type="ECO:0000256" key="3">
    <source>
        <dbReference type="HAMAP-Rule" id="MF_00632"/>
    </source>
</evidence>
<comment type="function">
    <text evidence="3">Nucleotide-binding protein.</text>
</comment>
<dbReference type="InterPro" id="IPR035571">
    <property type="entry name" value="UPF0234-like_C"/>
</dbReference>
<dbReference type="SUPFAM" id="SSF89963">
    <property type="entry name" value="YajQ-like"/>
    <property type="match status" value="2"/>
</dbReference>
<evidence type="ECO:0000313" key="5">
    <source>
        <dbReference type="Proteomes" id="UP000199622"/>
    </source>
</evidence>
<dbReference type="STRING" id="208445.SAMN04489727_0217"/>
<dbReference type="InterPro" id="IPR036183">
    <property type="entry name" value="YajQ-like_sf"/>
</dbReference>
<dbReference type="GO" id="GO:0005829">
    <property type="term" value="C:cytosol"/>
    <property type="evidence" value="ECO:0007669"/>
    <property type="project" value="TreeGrafter"/>
</dbReference>
<evidence type="ECO:0000256" key="2">
    <source>
        <dbReference type="ARBA" id="ARBA00093450"/>
    </source>
</evidence>
<name>A0A1H4I7R4_9PSEU</name>
<sequence length="163" mass="18020">MADPSFDVVSKVDRQEVDNALNQASKELGTRFDFRGTGTTINWSGEEALTIESETEERALAAVEVFKEKLIKRSISLKAFEAGEPALSGKIYKISGKILQGIASDKAKQIAKFIRDEGPKGVQAQIQGDQLRVSGKKKDQLQEVIALLKGKDFEIALQFTNYR</sequence>
<dbReference type="RefSeq" id="WP_091303967.1">
    <property type="nucleotide sequence ID" value="NZ_FNSO01000001.1"/>
</dbReference>
<dbReference type="EMBL" id="FNSO01000001">
    <property type="protein sequence ID" value="SEB29806.1"/>
    <property type="molecule type" value="Genomic_DNA"/>
</dbReference>
<dbReference type="HAMAP" id="MF_00632">
    <property type="entry name" value="UPF0234"/>
    <property type="match status" value="1"/>
</dbReference>
<dbReference type="GO" id="GO:0000166">
    <property type="term" value="F:nucleotide binding"/>
    <property type="evidence" value="ECO:0007669"/>
    <property type="project" value="UniProtKB-UniRule"/>
</dbReference>
<dbReference type="CDD" id="cd11740">
    <property type="entry name" value="YajQ_like"/>
    <property type="match status" value="1"/>
</dbReference>
<accession>A0A1H4I7R4</accession>
<reference evidence="5" key="1">
    <citation type="submission" date="2016-10" db="EMBL/GenBank/DDBJ databases">
        <authorList>
            <person name="Varghese N."/>
            <person name="Submissions S."/>
        </authorList>
    </citation>
    <scope>NUCLEOTIDE SEQUENCE [LARGE SCALE GENOMIC DNA]</scope>
    <source>
        <strain evidence="5">DSM 44544</strain>
    </source>
</reference>